<dbReference type="InterPro" id="IPR002350">
    <property type="entry name" value="Kazal_dom"/>
</dbReference>
<evidence type="ECO:0000259" key="1">
    <source>
        <dbReference type="PROSITE" id="PS51465"/>
    </source>
</evidence>
<organism evidence="2 3">
    <name type="scientific">Aplysia californica</name>
    <name type="common">California sea hare</name>
    <dbReference type="NCBI Taxonomy" id="6500"/>
    <lineage>
        <taxon>Eukaryota</taxon>
        <taxon>Metazoa</taxon>
        <taxon>Spiralia</taxon>
        <taxon>Lophotrochozoa</taxon>
        <taxon>Mollusca</taxon>
        <taxon>Gastropoda</taxon>
        <taxon>Heterobranchia</taxon>
        <taxon>Euthyneura</taxon>
        <taxon>Tectipleura</taxon>
        <taxon>Aplysiida</taxon>
        <taxon>Aplysioidea</taxon>
        <taxon>Aplysiidae</taxon>
        <taxon>Aplysia</taxon>
    </lineage>
</organism>
<dbReference type="Gene3D" id="3.30.60.30">
    <property type="match status" value="1"/>
</dbReference>
<proteinExistence type="predicted"/>
<name>A0ABM1VX26_APLCA</name>
<keyword evidence="2" id="KW-1185">Reference proteome</keyword>
<accession>A0ABM1VX26</accession>
<evidence type="ECO:0000313" key="3">
    <source>
        <dbReference type="RefSeq" id="XP_035826968.1"/>
    </source>
</evidence>
<dbReference type="RefSeq" id="XP_035826968.1">
    <property type="nucleotide sequence ID" value="XM_035971075.1"/>
</dbReference>
<reference evidence="3" key="1">
    <citation type="submission" date="2025-08" db="UniProtKB">
        <authorList>
            <consortium name="RefSeq"/>
        </authorList>
    </citation>
    <scope>IDENTIFICATION</scope>
</reference>
<dbReference type="CDD" id="cd00104">
    <property type="entry name" value="KAZAL_FS"/>
    <property type="match status" value="1"/>
</dbReference>
<dbReference type="Pfam" id="PF07648">
    <property type="entry name" value="Kazal_2"/>
    <property type="match status" value="1"/>
</dbReference>
<dbReference type="PROSITE" id="PS51465">
    <property type="entry name" value="KAZAL_2"/>
    <property type="match status" value="1"/>
</dbReference>
<dbReference type="SMART" id="SM00280">
    <property type="entry name" value="KAZAL"/>
    <property type="match status" value="1"/>
</dbReference>
<protein>
    <submittedName>
        <fullName evidence="3">Uncharacterized protein LOC101859183</fullName>
    </submittedName>
</protein>
<dbReference type="SUPFAM" id="SSF100895">
    <property type="entry name" value="Kazal-type serine protease inhibitors"/>
    <property type="match status" value="1"/>
</dbReference>
<sequence>MSVSVLPAQMFASLTDHVDLDRQALDPEFNPWRPFGDCKFRDAEKGCGPGVKVRTRSVKERTDGQETRDPFNYEIRQEASCFEKCDDPEPQDQCPEEDFCEGNTYDPVCGSIDNGMLETFDNLCELERIACVADKPFNVQYNGKCKEDDGPEIRAAGISQITFTPLATQQW</sequence>
<gene>
    <name evidence="3" type="primary">LOC101859183</name>
</gene>
<dbReference type="GeneID" id="101859183"/>
<feature type="domain" description="Kazal-like" evidence="1">
    <location>
        <begin position="88"/>
        <end position="147"/>
    </location>
</feature>
<dbReference type="InterPro" id="IPR036058">
    <property type="entry name" value="Kazal_dom_sf"/>
</dbReference>
<dbReference type="Proteomes" id="UP000694888">
    <property type="component" value="Unplaced"/>
</dbReference>
<evidence type="ECO:0000313" key="2">
    <source>
        <dbReference type="Proteomes" id="UP000694888"/>
    </source>
</evidence>